<evidence type="ECO:0000313" key="1">
    <source>
        <dbReference type="EMBL" id="QTR55458.1"/>
    </source>
</evidence>
<keyword evidence="3" id="KW-1185">Reference proteome</keyword>
<dbReference type="AlphaFoldDB" id="A0A975IJ57"/>
<geneLocation type="plasmid" evidence="1 3">
    <name>pTunz5</name>
</geneLocation>
<dbReference type="Gene3D" id="2.80.10.50">
    <property type="match status" value="1"/>
</dbReference>
<dbReference type="KEGG" id="tun:J9260_18300"/>
<gene>
    <name evidence="2" type="ORF">J9260_18300</name>
    <name evidence="1" type="ORF">J9260_18350</name>
</gene>
<name>A0A975IJ57_9GAMM</name>
<reference evidence="1" key="1">
    <citation type="submission" date="2021-04" db="EMBL/GenBank/DDBJ databases">
        <title>Genomics, taxonomy and metabolism of representatives of sulfur bacteria of the genus Thiothrix: Thiothrix fructosivorans QT, Thiothrix unzii A1T and three new species, Thiothrix subterranea sp. nov., Thiothrix litoralis sp. nov. and 'Candidatus Thiothrix anitrata' sp. nov.</title>
        <authorList>
            <person name="Ravin N.V."/>
            <person name="Smolyakov D."/>
            <person name="Rudenko T.S."/>
            <person name="Mardanov A.V."/>
            <person name="Beletsky A.V."/>
            <person name="Markov N.D."/>
            <person name="Fomenkov A.I."/>
            <person name="Roberts R.J."/>
            <person name="Karnachuk O.V."/>
            <person name="Novikov A."/>
            <person name="Grabovich M.Y."/>
        </authorList>
    </citation>
    <scope>NUCLEOTIDE SEQUENCE</scope>
    <source>
        <strain evidence="1">A1</strain>
        <plasmid evidence="1">pTunz5</plasmid>
    </source>
</reference>
<keyword evidence="1" id="KW-0614">Plasmid</keyword>
<dbReference type="PROSITE" id="PS50231">
    <property type="entry name" value="RICIN_B_LECTIN"/>
    <property type="match status" value="1"/>
</dbReference>
<dbReference type="InterPro" id="IPR035992">
    <property type="entry name" value="Ricin_B-like_lectins"/>
</dbReference>
<dbReference type="KEGG" id="tun:J9260_18350"/>
<evidence type="ECO:0000313" key="3">
    <source>
        <dbReference type="Proteomes" id="UP000672009"/>
    </source>
</evidence>
<protein>
    <submittedName>
        <fullName evidence="1">RICIN domain-containing protein</fullName>
    </submittedName>
</protein>
<accession>A0A975IJ57</accession>
<evidence type="ECO:0000313" key="2">
    <source>
        <dbReference type="EMBL" id="QTR55468.1"/>
    </source>
</evidence>
<dbReference type="Proteomes" id="UP000672009">
    <property type="component" value="Plasmid pTunz5"/>
</dbReference>
<dbReference type="EMBL" id="CP072797">
    <property type="protein sequence ID" value="QTR55468.1"/>
    <property type="molecule type" value="Genomic_DNA"/>
</dbReference>
<dbReference type="SUPFAM" id="SSF50370">
    <property type="entry name" value="Ricin B-like lectins"/>
    <property type="match status" value="1"/>
</dbReference>
<proteinExistence type="predicted"/>
<organism evidence="1 3">
    <name type="scientific">Thiothrix unzii</name>
    <dbReference type="NCBI Taxonomy" id="111769"/>
    <lineage>
        <taxon>Bacteria</taxon>
        <taxon>Pseudomonadati</taxon>
        <taxon>Pseudomonadota</taxon>
        <taxon>Gammaproteobacteria</taxon>
        <taxon>Thiotrichales</taxon>
        <taxon>Thiotrichaceae</taxon>
        <taxon>Thiothrix</taxon>
    </lineage>
</organism>
<dbReference type="RefSeq" id="WP_210220921.1">
    <property type="nucleotide sequence ID" value="NZ_CP072797.1"/>
</dbReference>
<dbReference type="CDD" id="cd00161">
    <property type="entry name" value="beta-trefoil_Ricin-like"/>
    <property type="match status" value="1"/>
</dbReference>
<dbReference type="EMBL" id="CP072797">
    <property type="protein sequence ID" value="QTR55458.1"/>
    <property type="molecule type" value="Genomic_DNA"/>
</dbReference>
<sequence>MKLQVKHSKKYLAKDNNERVIQNIKADEWMFVSDNNEEINQKSGDFGRIVLKDSKDPSRCLQPSSNFPRDGWLIDLAPVQIGNDSQLWHFILEDEDGFYVIENKNERREDGKNIKITQACMDVCEAKMSDGIIVIVYHINGGTGSGNQRWKIINTSDDIKLANFAHPPKL</sequence>